<protein>
    <submittedName>
        <fullName evidence="3">Antibiotic biosynthesis monooxygenase</fullName>
    </submittedName>
</protein>
<organism evidence="3 4">
    <name type="scientific">Rhizobium herbae</name>
    <dbReference type="NCBI Taxonomy" id="508661"/>
    <lineage>
        <taxon>Bacteria</taxon>
        <taxon>Pseudomonadati</taxon>
        <taxon>Pseudomonadota</taxon>
        <taxon>Alphaproteobacteria</taxon>
        <taxon>Hyphomicrobiales</taxon>
        <taxon>Rhizobiaceae</taxon>
        <taxon>Rhizobium/Agrobacterium group</taxon>
        <taxon>Rhizobium</taxon>
    </lineage>
</organism>
<evidence type="ECO:0000313" key="3">
    <source>
        <dbReference type="EMBL" id="MBW9064030.1"/>
    </source>
</evidence>
<dbReference type="EMBL" id="JAEUAO010000002">
    <property type="protein sequence ID" value="MBW9064030.1"/>
    <property type="molecule type" value="Genomic_DNA"/>
</dbReference>
<keyword evidence="3" id="KW-0503">Monooxygenase</keyword>
<evidence type="ECO:0000313" key="4">
    <source>
        <dbReference type="Proteomes" id="UP000757604"/>
    </source>
</evidence>
<gene>
    <name evidence="3" type="ORF">JNB71_11930</name>
</gene>
<feature type="domain" description="ABM" evidence="2">
    <location>
        <begin position="2"/>
        <end position="94"/>
    </location>
</feature>
<dbReference type="PANTHER" id="PTHR37811:SF2">
    <property type="entry name" value="ABM DOMAIN-CONTAINING PROTEIN"/>
    <property type="match status" value="1"/>
</dbReference>
<reference evidence="3 4" key="1">
    <citation type="journal article" date="2021" name="MBio">
        <title>Poor Competitiveness of Bradyrhizobium in Pigeon Pea Root Colonization in Indian Soils.</title>
        <authorList>
            <person name="Chalasani D."/>
            <person name="Basu A."/>
            <person name="Pullabhotla S.V.S.R.N."/>
            <person name="Jorrin B."/>
            <person name="Neal A.L."/>
            <person name="Poole P.S."/>
            <person name="Podile A.R."/>
            <person name="Tkacz A."/>
        </authorList>
    </citation>
    <scope>NUCLEOTIDE SEQUENCE [LARGE SCALE GENOMIC DNA]</scope>
    <source>
        <strain evidence="3 4">HU44</strain>
    </source>
</reference>
<sequence>MIAVIFEVTPADDRRSAYLELAAQLHARLEKIDGFLSIERFESLKMPGKILSLSFWRDEEAIATWRNGPEHRAAQHAGRTSTFSDYRLRIASVIRDYGMTERDEAPEDSQAYHEERRKQQGAQP</sequence>
<evidence type="ECO:0000259" key="2">
    <source>
        <dbReference type="PROSITE" id="PS51725"/>
    </source>
</evidence>
<dbReference type="Proteomes" id="UP000757604">
    <property type="component" value="Unassembled WGS sequence"/>
</dbReference>
<dbReference type="RefSeq" id="WP_220371985.1">
    <property type="nucleotide sequence ID" value="NZ_JAEUAO010000002.1"/>
</dbReference>
<proteinExistence type="predicted"/>
<dbReference type="SUPFAM" id="SSF54909">
    <property type="entry name" value="Dimeric alpha+beta barrel"/>
    <property type="match status" value="1"/>
</dbReference>
<dbReference type="InterPro" id="IPR007138">
    <property type="entry name" value="ABM_dom"/>
</dbReference>
<dbReference type="InterPro" id="IPR052936">
    <property type="entry name" value="Jasmonate_Hydroxylase-like"/>
</dbReference>
<evidence type="ECO:0000256" key="1">
    <source>
        <dbReference type="SAM" id="MobiDB-lite"/>
    </source>
</evidence>
<dbReference type="PROSITE" id="PS51725">
    <property type="entry name" value="ABM"/>
    <property type="match status" value="1"/>
</dbReference>
<comment type="caution">
    <text evidence="3">The sequence shown here is derived from an EMBL/GenBank/DDBJ whole genome shotgun (WGS) entry which is preliminary data.</text>
</comment>
<dbReference type="Gene3D" id="3.30.70.100">
    <property type="match status" value="1"/>
</dbReference>
<feature type="region of interest" description="Disordered" evidence="1">
    <location>
        <begin position="99"/>
        <end position="124"/>
    </location>
</feature>
<keyword evidence="4" id="KW-1185">Reference proteome</keyword>
<dbReference type="PANTHER" id="PTHR37811">
    <property type="entry name" value="BLL5343 PROTEIN"/>
    <property type="match status" value="1"/>
</dbReference>
<accession>A0ABS7HA77</accession>
<dbReference type="Pfam" id="PF03992">
    <property type="entry name" value="ABM"/>
    <property type="match status" value="1"/>
</dbReference>
<keyword evidence="3" id="KW-0560">Oxidoreductase</keyword>
<dbReference type="GO" id="GO:0004497">
    <property type="term" value="F:monooxygenase activity"/>
    <property type="evidence" value="ECO:0007669"/>
    <property type="project" value="UniProtKB-KW"/>
</dbReference>
<dbReference type="InterPro" id="IPR011008">
    <property type="entry name" value="Dimeric_a/b-barrel"/>
</dbReference>
<name>A0ABS7HA77_9HYPH</name>